<dbReference type="EMBL" id="DUGH01000092">
    <property type="protein sequence ID" value="HIH16493.1"/>
    <property type="molecule type" value="Genomic_DNA"/>
</dbReference>
<dbReference type="Proteomes" id="UP000564964">
    <property type="component" value="Unassembled WGS sequence"/>
</dbReference>
<name>A0A7J4JFE8_9ARCH</name>
<dbReference type="InterPro" id="IPR051404">
    <property type="entry name" value="TA_system_antitoxin"/>
</dbReference>
<feature type="domain" description="HicB-like antitoxin of toxin-antitoxin system" evidence="1">
    <location>
        <begin position="5"/>
        <end position="50"/>
    </location>
</feature>
<dbReference type="Gene3D" id="3.30.160.250">
    <property type="match status" value="1"/>
</dbReference>
<reference evidence="3" key="3">
    <citation type="submission" date="2021-05" db="EMBL/GenBank/DDBJ databases">
        <title>Protein family content uncovers lineage relationships and bacterial pathway maintenance mechanisms in DPANN archaea.</title>
        <authorList>
            <person name="Castelle C.J."/>
            <person name="Meheust R."/>
            <person name="Jaffe A.L."/>
            <person name="Seitz K."/>
            <person name="Gong X."/>
            <person name="Baker B.J."/>
            <person name="Banfield J.F."/>
        </authorList>
    </citation>
    <scope>NUCLEOTIDE SEQUENCE</scope>
    <source>
        <strain evidence="3">RIFCSPLOWO2_01_FULL_58_19</strain>
    </source>
</reference>
<evidence type="ECO:0000313" key="4">
    <source>
        <dbReference type="Proteomes" id="UP000564964"/>
    </source>
</evidence>
<sequence length="52" mass="5719">MKLHVVLEAQEEGGYTVYIPELPGCISQGETKAEALCNVHEAQSLYLSELLL</sequence>
<reference evidence="4" key="1">
    <citation type="journal article" date="2020" name="bioRxiv">
        <title>A rank-normalized archaeal taxonomy based on genome phylogeny resolves widespread incomplete and uneven classifications.</title>
        <authorList>
            <person name="Rinke C."/>
            <person name="Chuvochina M."/>
            <person name="Mussig A.J."/>
            <person name="Chaumeil P.-A."/>
            <person name="Waite D.W."/>
            <person name="Whitman W.B."/>
            <person name="Parks D.H."/>
            <person name="Hugenholtz P."/>
        </authorList>
    </citation>
    <scope>NUCLEOTIDE SEQUENCE [LARGE SCALE GENOMIC DNA]</scope>
</reference>
<dbReference type="InterPro" id="IPR035069">
    <property type="entry name" value="TTHA1013/TTHA0281-like"/>
</dbReference>
<dbReference type="EMBL" id="JAGVWE010000003">
    <property type="protein sequence ID" value="MBS3062988.1"/>
    <property type="molecule type" value="Genomic_DNA"/>
</dbReference>
<dbReference type="AlphaFoldDB" id="A0A7J4JFE8"/>
<dbReference type="Proteomes" id="UP000678237">
    <property type="component" value="Unassembled WGS sequence"/>
</dbReference>
<gene>
    <name evidence="2" type="ORF">HA252_03760</name>
    <name evidence="3" type="ORF">J4203_03895</name>
</gene>
<dbReference type="PANTHER" id="PTHR34504:SF2">
    <property type="entry name" value="UPF0150 PROTEIN SSL0259"/>
    <property type="match status" value="1"/>
</dbReference>
<reference evidence="3" key="2">
    <citation type="submission" date="2021-03" db="EMBL/GenBank/DDBJ databases">
        <authorList>
            <person name="Jaffe A."/>
        </authorList>
    </citation>
    <scope>NUCLEOTIDE SEQUENCE</scope>
    <source>
        <strain evidence="3">RIFCSPLOWO2_01_FULL_58_19</strain>
    </source>
</reference>
<proteinExistence type="predicted"/>
<evidence type="ECO:0000313" key="3">
    <source>
        <dbReference type="EMBL" id="MBS3062988.1"/>
    </source>
</evidence>
<comment type="caution">
    <text evidence="2">The sequence shown here is derived from an EMBL/GenBank/DDBJ whole genome shotgun (WGS) entry which is preliminary data.</text>
</comment>
<protein>
    <submittedName>
        <fullName evidence="2">Type II toxin-antitoxin system HicB family antitoxin</fullName>
    </submittedName>
</protein>
<evidence type="ECO:0000313" key="2">
    <source>
        <dbReference type="EMBL" id="HIH16493.1"/>
    </source>
</evidence>
<accession>A0A7J4JFE8</accession>
<organism evidence="2 4">
    <name type="scientific">Candidatus Iainarchaeum sp</name>
    <dbReference type="NCBI Taxonomy" id="3101447"/>
    <lineage>
        <taxon>Archaea</taxon>
        <taxon>Candidatus Iainarchaeota</taxon>
        <taxon>Candidatus Iainarchaeia</taxon>
        <taxon>Candidatus Iainarchaeales</taxon>
        <taxon>Candidatus Iainarchaeaceae</taxon>
        <taxon>Candidatus Iainarchaeum</taxon>
    </lineage>
</organism>
<dbReference type="PANTHER" id="PTHR34504">
    <property type="entry name" value="ANTITOXIN HICB"/>
    <property type="match status" value="1"/>
</dbReference>
<dbReference type="SUPFAM" id="SSF143100">
    <property type="entry name" value="TTHA1013/TTHA0281-like"/>
    <property type="match status" value="1"/>
</dbReference>
<evidence type="ECO:0000259" key="1">
    <source>
        <dbReference type="Pfam" id="PF15919"/>
    </source>
</evidence>
<dbReference type="InterPro" id="IPR031807">
    <property type="entry name" value="HicB-like"/>
</dbReference>
<dbReference type="Pfam" id="PF15919">
    <property type="entry name" value="HicB_lk_antitox"/>
    <property type="match status" value="1"/>
</dbReference>